<dbReference type="SMART" id="SM00346">
    <property type="entry name" value="HTH_ICLR"/>
    <property type="match status" value="1"/>
</dbReference>
<keyword evidence="3" id="KW-0238">DNA-binding</keyword>
<dbReference type="PROSITE" id="PS51077">
    <property type="entry name" value="HTH_ICLR"/>
    <property type="match status" value="1"/>
</dbReference>
<dbReference type="InterPro" id="IPR005471">
    <property type="entry name" value="Tscrpt_reg_IclR_N"/>
</dbReference>
<feature type="domain" description="HTH iclR-type" evidence="7">
    <location>
        <begin position="14"/>
        <end position="74"/>
    </location>
</feature>
<keyword evidence="2" id="KW-0805">Transcription regulation</keyword>
<evidence type="ECO:0000256" key="3">
    <source>
        <dbReference type="ARBA" id="ARBA00023125"/>
    </source>
</evidence>
<dbReference type="GO" id="GO:0006071">
    <property type="term" value="P:glycerol metabolic process"/>
    <property type="evidence" value="ECO:0007669"/>
    <property type="project" value="UniProtKB-KW"/>
</dbReference>
<comment type="caution">
    <text evidence="9">The sequence shown here is derived from an EMBL/GenBank/DDBJ whole genome shotgun (WGS) entry which is preliminary data.</text>
</comment>
<dbReference type="PROSITE" id="PS51078">
    <property type="entry name" value="ICLR_ED"/>
    <property type="match status" value="1"/>
</dbReference>
<keyword evidence="1" id="KW-0319">Glycerol metabolism</keyword>
<evidence type="ECO:0000313" key="10">
    <source>
        <dbReference type="Proteomes" id="UP000431744"/>
    </source>
</evidence>
<dbReference type="PANTHER" id="PTHR30136:SF34">
    <property type="entry name" value="TRANSCRIPTIONAL REGULATOR"/>
    <property type="match status" value="1"/>
</dbReference>
<organism evidence="9 10">
    <name type="scientific">Pseudoclavibacter endophyticus</name>
    <dbReference type="NCBI Taxonomy" id="1778590"/>
    <lineage>
        <taxon>Bacteria</taxon>
        <taxon>Bacillati</taxon>
        <taxon>Actinomycetota</taxon>
        <taxon>Actinomycetes</taxon>
        <taxon>Micrococcales</taxon>
        <taxon>Microbacteriaceae</taxon>
        <taxon>Pseudoclavibacter</taxon>
    </lineage>
</organism>
<feature type="domain" description="IclR-ED" evidence="8">
    <location>
        <begin position="75"/>
        <end position="257"/>
    </location>
</feature>
<evidence type="ECO:0000259" key="8">
    <source>
        <dbReference type="PROSITE" id="PS51078"/>
    </source>
</evidence>
<dbReference type="GO" id="GO:0045892">
    <property type="term" value="P:negative regulation of DNA-templated transcription"/>
    <property type="evidence" value="ECO:0007669"/>
    <property type="project" value="TreeGrafter"/>
</dbReference>
<dbReference type="InterPro" id="IPR029016">
    <property type="entry name" value="GAF-like_dom_sf"/>
</dbReference>
<dbReference type="FunFam" id="1.10.10.10:FF:000056">
    <property type="entry name" value="IclR family transcriptional regulator"/>
    <property type="match status" value="1"/>
</dbReference>
<keyword evidence="10" id="KW-1185">Reference proteome</keyword>
<dbReference type="PANTHER" id="PTHR30136">
    <property type="entry name" value="HELIX-TURN-HELIX TRANSCRIPTIONAL REGULATOR, ICLR FAMILY"/>
    <property type="match status" value="1"/>
</dbReference>
<dbReference type="Proteomes" id="UP000431744">
    <property type="component" value="Unassembled WGS sequence"/>
</dbReference>
<dbReference type="Gene3D" id="1.10.10.10">
    <property type="entry name" value="Winged helix-like DNA-binding domain superfamily/Winged helix DNA-binding domain"/>
    <property type="match status" value="1"/>
</dbReference>
<dbReference type="SUPFAM" id="SSF46785">
    <property type="entry name" value="Winged helix' DNA-binding domain"/>
    <property type="match status" value="1"/>
</dbReference>
<comment type="function">
    <text evidence="5">May be an activator protein for the gylABX operon.</text>
</comment>
<protein>
    <recommendedName>
        <fullName evidence="6">Glycerol operon regulatory protein</fullName>
    </recommendedName>
</protein>
<dbReference type="Pfam" id="PF09339">
    <property type="entry name" value="HTH_IclR"/>
    <property type="match status" value="1"/>
</dbReference>
<dbReference type="GO" id="GO:0003677">
    <property type="term" value="F:DNA binding"/>
    <property type="evidence" value="ECO:0007669"/>
    <property type="project" value="UniProtKB-KW"/>
</dbReference>
<dbReference type="SUPFAM" id="SSF55781">
    <property type="entry name" value="GAF domain-like"/>
    <property type="match status" value="1"/>
</dbReference>
<gene>
    <name evidence="9" type="ORF">F8O04_10095</name>
</gene>
<evidence type="ECO:0000259" key="7">
    <source>
        <dbReference type="PROSITE" id="PS51077"/>
    </source>
</evidence>
<keyword evidence="4" id="KW-0804">Transcription</keyword>
<dbReference type="Pfam" id="PF01614">
    <property type="entry name" value="IclR_C"/>
    <property type="match status" value="1"/>
</dbReference>
<evidence type="ECO:0000313" key="9">
    <source>
        <dbReference type="EMBL" id="KAB1648072.1"/>
    </source>
</evidence>
<accession>A0A6H9WKP7</accession>
<dbReference type="GO" id="GO:0003700">
    <property type="term" value="F:DNA-binding transcription factor activity"/>
    <property type="evidence" value="ECO:0007669"/>
    <property type="project" value="TreeGrafter"/>
</dbReference>
<evidence type="ECO:0000256" key="2">
    <source>
        <dbReference type="ARBA" id="ARBA00023015"/>
    </source>
</evidence>
<evidence type="ECO:0000256" key="6">
    <source>
        <dbReference type="ARBA" id="ARBA00070406"/>
    </source>
</evidence>
<dbReference type="InterPro" id="IPR050707">
    <property type="entry name" value="HTH_MetabolicPath_Reg"/>
</dbReference>
<sequence>MLKEPRDVDDRDYVQSLERGLAVIQAFADHGPELSLTETAQATGLSRPTARRLLLTLTSLGYVRVSGRKYSLTPRVLSIGYAYANSLDLTALAQPVMERVVSEAREACTLAALDGEDIVYLNRVSTRRLAHLTLAVGTRLPAYASAMGQVLLADLSPTDLDRYVSATELSPLTPRTIRTEQALRERLDDVRRRGYAQADQELEEGIRAVAVPVRGTDGRVFAALGISSTAVELDELCSRHLELLLDSAHELSVHLGSEYSAS</sequence>
<dbReference type="InterPro" id="IPR036388">
    <property type="entry name" value="WH-like_DNA-bd_sf"/>
</dbReference>
<dbReference type="InterPro" id="IPR014757">
    <property type="entry name" value="Tscrpt_reg_IclR_C"/>
</dbReference>
<reference evidence="9 10" key="1">
    <citation type="submission" date="2019-09" db="EMBL/GenBank/DDBJ databases">
        <title>Phylogeny of genus Pseudoclavibacter and closely related genus.</title>
        <authorList>
            <person name="Li Y."/>
        </authorList>
    </citation>
    <scope>NUCLEOTIDE SEQUENCE [LARGE SCALE GENOMIC DNA]</scope>
    <source>
        <strain evidence="9 10">EGI 60007</strain>
    </source>
</reference>
<evidence type="ECO:0000256" key="4">
    <source>
        <dbReference type="ARBA" id="ARBA00023163"/>
    </source>
</evidence>
<evidence type="ECO:0000256" key="1">
    <source>
        <dbReference type="ARBA" id="ARBA00022798"/>
    </source>
</evidence>
<name>A0A6H9WKP7_9MICO</name>
<dbReference type="OrthoDB" id="9807558at2"/>
<dbReference type="AlphaFoldDB" id="A0A6H9WKP7"/>
<evidence type="ECO:0000256" key="5">
    <source>
        <dbReference type="ARBA" id="ARBA00058938"/>
    </source>
</evidence>
<dbReference type="EMBL" id="WBJY01000002">
    <property type="protein sequence ID" value="KAB1648072.1"/>
    <property type="molecule type" value="Genomic_DNA"/>
</dbReference>
<dbReference type="InterPro" id="IPR036390">
    <property type="entry name" value="WH_DNA-bd_sf"/>
</dbReference>
<proteinExistence type="predicted"/>
<dbReference type="Gene3D" id="3.30.450.40">
    <property type="match status" value="1"/>
</dbReference>